<comment type="similarity">
    <text evidence="1">Belongs to the CbxX/CfxQ family.</text>
</comment>
<dbReference type="GO" id="GO:0016887">
    <property type="term" value="F:ATP hydrolysis activity"/>
    <property type="evidence" value="ECO:0007669"/>
    <property type="project" value="InterPro"/>
</dbReference>
<evidence type="ECO:0000259" key="5">
    <source>
        <dbReference type="SMART" id="SM00382"/>
    </source>
</evidence>
<dbReference type="PRINTS" id="PR00819">
    <property type="entry name" value="CBXCFQXSUPER"/>
</dbReference>
<dbReference type="InterPro" id="IPR041627">
    <property type="entry name" value="AAA_lid_6"/>
</dbReference>
<dbReference type="Pfam" id="PF00004">
    <property type="entry name" value="AAA"/>
    <property type="match status" value="1"/>
</dbReference>
<reference evidence="7" key="1">
    <citation type="submission" date="2017-04" db="EMBL/GenBank/DDBJ databases">
        <authorList>
            <person name="Varghese N."/>
            <person name="Submissions S."/>
        </authorList>
    </citation>
    <scope>NUCLEOTIDE SEQUENCE [LARGE SCALE GENOMIC DNA]</scope>
    <source>
        <strain evidence="7">LMG 29540</strain>
    </source>
</reference>
<organism evidence="6 7">
    <name type="scientific">Paraburkholderia susongensis</name>
    <dbReference type="NCBI Taxonomy" id="1515439"/>
    <lineage>
        <taxon>Bacteria</taxon>
        <taxon>Pseudomonadati</taxon>
        <taxon>Pseudomonadota</taxon>
        <taxon>Betaproteobacteria</taxon>
        <taxon>Burkholderiales</taxon>
        <taxon>Burkholderiaceae</taxon>
        <taxon>Paraburkholderia</taxon>
    </lineage>
</organism>
<dbReference type="NCBIfam" id="TIGR02880">
    <property type="entry name" value="cbbX_cfxQ"/>
    <property type="match status" value="1"/>
</dbReference>
<gene>
    <name evidence="6" type="ORF">SAMN06265784_11454</name>
</gene>
<sequence>MTDAAIADASPPSTAQAAAATADIATDGDARASCRDAAQVDLAALYRDSGIGEVLGELERDLVGLAPVKTRIREVAAHLLVERARASLGLAGGAPTLHMCFSGNPGTGKTTVALRMAEVLHRLGYIRRNHLVSVTRDDLVGQYIGHTAPKTRDVLKRAMGGVLFIDEAYYLYRPENERDYGQEAIEILLQTMENQRSDLVVILAGYASRMEVFFESNPGFRSRIAHHITFPDYAETELLEIAERMLGTLHYRFDAASRRAFADYLARRIRQPNFANARSVRNALDRARLRQANRLFASALQGGQPLDADALTLIDAADVRASRVFDEQAACAPPQSLSAEHAVTGPPG</sequence>
<proteinExistence type="inferred from homology"/>
<dbReference type="Proteomes" id="UP000193228">
    <property type="component" value="Unassembled WGS sequence"/>
</dbReference>
<dbReference type="CDD" id="cd00009">
    <property type="entry name" value="AAA"/>
    <property type="match status" value="1"/>
</dbReference>
<dbReference type="PANTHER" id="PTHR43392:SF2">
    <property type="entry name" value="AAA-TYPE ATPASE FAMILY PROTEIN _ ANKYRIN REPEAT FAMILY PROTEIN"/>
    <property type="match status" value="1"/>
</dbReference>
<keyword evidence="3" id="KW-0067">ATP-binding</keyword>
<dbReference type="SUPFAM" id="SSF52540">
    <property type="entry name" value="P-loop containing nucleoside triphosphate hydrolases"/>
    <property type="match status" value="1"/>
</dbReference>
<dbReference type="PANTHER" id="PTHR43392">
    <property type="entry name" value="AAA-TYPE ATPASE FAMILY PROTEIN / ANKYRIN REPEAT FAMILY PROTEIN"/>
    <property type="match status" value="1"/>
</dbReference>
<dbReference type="SMART" id="SM00382">
    <property type="entry name" value="AAA"/>
    <property type="match status" value="1"/>
</dbReference>
<dbReference type="AlphaFoldDB" id="A0A1X7M1E7"/>
<dbReference type="InterPro" id="IPR050773">
    <property type="entry name" value="CbxX/CfxQ_RuBisCO_ESX"/>
</dbReference>
<evidence type="ECO:0000256" key="4">
    <source>
        <dbReference type="ARBA" id="ARBA00054930"/>
    </source>
</evidence>
<dbReference type="GO" id="GO:0005524">
    <property type="term" value="F:ATP binding"/>
    <property type="evidence" value="ECO:0007669"/>
    <property type="project" value="UniProtKB-KW"/>
</dbReference>
<dbReference type="InterPro" id="IPR000470">
    <property type="entry name" value="CbxX/CfqX_mono"/>
</dbReference>
<dbReference type="InterPro" id="IPR000641">
    <property type="entry name" value="CbxX/CfxQ"/>
</dbReference>
<dbReference type="FunFam" id="3.40.50.300:FF:000216">
    <property type="entry name" value="Type VII secretion ATPase EccA"/>
    <property type="match status" value="1"/>
</dbReference>
<protein>
    <submittedName>
        <fullName evidence="6">Probable Rubsico expression protein CbbX</fullName>
    </submittedName>
</protein>
<accession>A0A1X7M1E7</accession>
<name>A0A1X7M1E7_9BURK</name>
<dbReference type="InterPro" id="IPR003593">
    <property type="entry name" value="AAA+_ATPase"/>
</dbReference>
<keyword evidence="7" id="KW-1185">Reference proteome</keyword>
<dbReference type="InterPro" id="IPR027417">
    <property type="entry name" value="P-loop_NTPase"/>
</dbReference>
<evidence type="ECO:0000256" key="2">
    <source>
        <dbReference type="ARBA" id="ARBA00022741"/>
    </source>
</evidence>
<keyword evidence="2" id="KW-0547">Nucleotide-binding</keyword>
<evidence type="ECO:0000256" key="3">
    <source>
        <dbReference type="ARBA" id="ARBA00022840"/>
    </source>
</evidence>
<comment type="function">
    <text evidence="4">Seems to be necessary for the expression of RuBisCO.</text>
</comment>
<dbReference type="InterPro" id="IPR003959">
    <property type="entry name" value="ATPase_AAA_core"/>
</dbReference>
<dbReference type="Gene3D" id="3.40.50.300">
    <property type="entry name" value="P-loop containing nucleotide triphosphate hydrolases"/>
    <property type="match status" value="1"/>
</dbReference>
<feature type="domain" description="AAA+ ATPase" evidence="5">
    <location>
        <begin position="95"/>
        <end position="232"/>
    </location>
</feature>
<dbReference type="Gene3D" id="1.10.8.60">
    <property type="match status" value="1"/>
</dbReference>
<evidence type="ECO:0000313" key="6">
    <source>
        <dbReference type="EMBL" id="SMG59810.1"/>
    </source>
</evidence>
<dbReference type="OrthoDB" id="9806903at2"/>
<dbReference type="RefSeq" id="WP_085488999.1">
    <property type="nucleotide sequence ID" value="NZ_FXAT01000014.1"/>
</dbReference>
<dbReference type="STRING" id="1515439.SAMN06265784_11454"/>
<dbReference type="EMBL" id="FXAT01000014">
    <property type="protein sequence ID" value="SMG59810.1"/>
    <property type="molecule type" value="Genomic_DNA"/>
</dbReference>
<dbReference type="Pfam" id="PF17866">
    <property type="entry name" value="AAA_lid_6"/>
    <property type="match status" value="1"/>
</dbReference>
<evidence type="ECO:0000256" key="1">
    <source>
        <dbReference type="ARBA" id="ARBA00010378"/>
    </source>
</evidence>
<evidence type="ECO:0000313" key="7">
    <source>
        <dbReference type="Proteomes" id="UP000193228"/>
    </source>
</evidence>
<dbReference type="PRINTS" id="PR00820">
    <property type="entry name" value="CBXXCFQX"/>
</dbReference>